<name>A0AAW5LFG9_MAMSC</name>
<evidence type="ECO:0000313" key="2">
    <source>
        <dbReference type="EMBL" id="MCQ9303060.1"/>
    </source>
</evidence>
<evidence type="ECO:0000313" key="3">
    <source>
        <dbReference type="Proteomes" id="UP001204068"/>
    </source>
</evidence>
<sequence length="349" mass="40130">MKIEQIKPTVEFLQNEILKLIQEVDLLSARDKQVMFRNIENLIQQFGTDVFEFIEPELAKVYESELNIATKELSKQGIPISNELNSQVHKSALATITSDTMLDLQAALRQAYFTTVSTINQTLIEVQSDISRGILYGQNRRKIIQRVSDSFVEGGMKSFRTIDNKLLPLDFYTETVVRTKISTARTHAHVNHYLETSNDLVYVTGNLNTCGECAKYQDRVFSISGKDTRFPQLDVRDVIPVHPNCKCMVRPFVADFKSESEINKYIAKGKDFNPNLDPRTKKQRESYEHDQQLKRKARQEMKTYNSIKAILGDDAPKTLGAYRRMKRSNSTGYVKMKQKLRVARQEMKG</sequence>
<comment type="caution">
    <text evidence="2">The sequence shown here is derived from an EMBL/GenBank/DDBJ whole genome shotgun (WGS) entry which is preliminary data.</text>
</comment>
<organism evidence="2 3">
    <name type="scientific">Mammaliicoccus sciuri</name>
    <name type="common">Staphylococcus sciuri</name>
    <dbReference type="NCBI Taxonomy" id="1296"/>
    <lineage>
        <taxon>Bacteria</taxon>
        <taxon>Bacillati</taxon>
        <taxon>Bacillota</taxon>
        <taxon>Bacilli</taxon>
        <taxon>Bacillales</taxon>
        <taxon>Staphylococcaceae</taxon>
        <taxon>Mammaliicoccus</taxon>
    </lineage>
</organism>
<dbReference type="Pfam" id="PF06152">
    <property type="entry name" value="Phage_min_cap2"/>
    <property type="match status" value="1"/>
</dbReference>
<evidence type="ECO:0000256" key="1">
    <source>
        <dbReference type="SAM" id="MobiDB-lite"/>
    </source>
</evidence>
<dbReference type="RefSeq" id="WP_257099477.1">
    <property type="nucleotide sequence ID" value="NZ_JANILD010000002.1"/>
</dbReference>
<accession>A0AAW5LFG9</accession>
<proteinExistence type="predicted"/>
<feature type="compositionally biased region" description="Basic and acidic residues" evidence="1">
    <location>
        <begin position="278"/>
        <end position="291"/>
    </location>
</feature>
<protein>
    <submittedName>
        <fullName evidence="2">Phage minor capsid protein</fullName>
    </submittedName>
</protein>
<dbReference type="GO" id="GO:0005198">
    <property type="term" value="F:structural molecule activity"/>
    <property type="evidence" value="ECO:0007669"/>
    <property type="project" value="InterPro"/>
</dbReference>
<reference evidence="2" key="1">
    <citation type="submission" date="2022-07" db="EMBL/GenBank/DDBJ databases">
        <title>Bacterial species isolated from the porcine tonsil microbiota.</title>
        <authorList>
            <person name="Oliveira I.M.F."/>
        </authorList>
    </citation>
    <scope>NUCLEOTIDE SEQUENCE</scope>
    <source>
        <strain evidence="2">8QC2O2</strain>
    </source>
</reference>
<dbReference type="Proteomes" id="UP001204068">
    <property type="component" value="Unassembled WGS sequence"/>
</dbReference>
<gene>
    <name evidence="2" type="ORF">NQ032_05415</name>
</gene>
<dbReference type="EMBL" id="JANILD010000002">
    <property type="protein sequence ID" value="MCQ9303060.1"/>
    <property type="molecule type" value="Genomic_DNA"/>
</dbReference>
<feature type="region of interest" description="Disordered" evidence="1">
    <location>
        <begin position="270"/>
        <end position="291"/>
    </location>
</feature>
<dbReference type="AlphaFoldDB" id="A0AAW5LFG9"/>
<dbReference type="InterPro" id="IPR009319">
    <property type="entry name" value="Phage_A118_VSP1"/>
</dbReference>